<proteinExistence type="predicted"/>
<dbReference type="STRING" id="1314781.A0A165QMQ2"/>
<sequence>MPSSAETAIIVKTAIAIEYASLRNANHCPAGFYVWPSPSSIFVWDCVFFAHQGYYNNAVLKVRLTFPTDYPKRPPSVHFATDVFHPLVSQRDGTFSLTPRFANGWKPGKHHVYDVLHWIKTSFKKDALKLQEKDCLNKEAYRLYHENTSSFAALAAQSATLSQSKSALFDRDHPSLVGKGKDSIIFKEVPQEDLAKVRTALGLSEWNLEDFQ</sequence>
<evidence type="ECO:0000313" key="4">
    <source>
        <dbReference type="Proteomes" id="UP000077266"/>
    </source>
</evidence>
<dbReference type="CDD" id="cd23814">
    <property type="entry name" value="UEV_AKTIP"/>
    <property type="match status" value="1"/>
</dbReference>
<name>A0A165QMQ2_EXIGL</name>
<gene>
    <name evidence="3" type="ORF">EXIGLDRAFT_715873</name>
</gene>
<dbReference type="Proteomes" id="UP000077266">
    <property type="component" value="Unassembled WGS sequence"/>
</dbReference>
<protein>
    <submittedName>
        <fullName evidence="3">UBC-like protein</fullName>
    </submittedName>
</protein>
<evidence type="ECO:0000256" key="1">
    <source>
        <dbReference type="ARBA" id="ARBA00022786"/>
    </source>
</evidence>
<dbReference type="InterPro" id="IPR050113">
    <property type="entry name" value="Ub_conjugating_enzyme"/>
</dbReference>
<evidence type="ECO:0000259" key="2">
    <source>
        <dbReference type="PROSITE" id="PS50127"/>
    </source>
</evidence>
<keyword evidence="1" id="KW-0833">Ubl conjugation pathway</keyword>
<dbReference type="EMBL" id="KV425882">
    <property type="protein sequence ID" value="KZW03827.1"/>
    <property type="molecule type" value="Genomic_DNA"/>
</dbReference>
<dbReference type="AlphaFoldDB" id="A0A165QMQ2"/>
<organism evidence="3 4">
    <name type="scientific">Exidia glandulosa HHB12029</name>
    <dbReference type="NCBI Taxonomy" id="1314781"/>
    <lineage>
        <taxon>Eukaryota</taxon>
        <taxon>Fungi</taxon>
        <taxon>Dikarya</taxon>
        <taxon>Basidiomycota</taxon>
        <taxon>Agaricomycotina</taxon>
        <taxon>Agaricomycetes</taxon>
        <taxon>Auriculariales</taxon>
        <taxon>Exidiaceae</taxon>
        <taxon>Exidia</taxon>
    </lineage>
</organism>
<accession>A0A165QMQ2</accession>
<dbReference type="InterPro" id="IPR000608">
    <property type="entry name" value="UBC"/>
</dbReference>
<dbReference type="SMART" id="SM00212">
    <property type="entry name" value="UBCc"/>
    <property type="match status" value="1"/>
</dbReference>
<dbReference type="InParanoid" id="A0A165QMQ2"/>
<feature type="domain" description="UBC core" evidence="2">
    <location>
        <begin position="10"/>
        <end position="164"/>
    </location>
</feature>
<dbReference type="Gene3D" id="3.10.110.10">
    <property type="entry name" value="Ubiquitin Conjugating Enzyme"/>
    <property type="match status" value="1"/>
</dbReference>
<evidence type="ECO:0000313" key="3">
    <source>
        <dbReference type="EMBL" id="KZW03827.1"/>
    </source>
</evidence>
<dbReference type="SUPFAM" id="SSF54495">
    <property type="entry name" value="UBC-like"/>
    <property type="match status" value="1"/>
</dbReference>
<dbReference type="PROSITE" id="PS50127">
    <property type="entry name" value="UBC_2"/>
    <property type="match status" value="1"/>
</dbReference>
<dbReference type="PANTHER" id="PTHR24067">
    <property type="entry name" value="UBIQUITIN-CONJUGATING ENZYME E2"/>
    <property type="match status" value="1"/>
</dbReference>
<dbReference type="OrthoDB" id="5596422at2759"/>
<dbReference type="InterPro" id="IPR016135">
    <property type="entry name" value="UBQ-conjugating_enzyme/RWD"/>
</dbReference>
<keyword evidence="4" id="KW-1185">Reference proteome</keyword>
<reference evidence="3 4" key="1">
    <citation type="journal article" date="2016" name="Mol. Biol. Evol.">
        <title>Comparative Genomics of Early-Diverging Mushroom-Forming Fungi Provides Insights into the Origins of Lignocellulose Decay Capabilities.</title>
        <authorList>
            <person name="Nagy L.G."/>
            <person name="Riley R."/>
            <person name="Tritt A."/>
            <person name="Adam C."/>
            <person name="Daum C."/>
            <person name="Floudas D."/>
            <person name="Sun H."/>
            <person name="Yadav J.S."/>
            <person name="Pangilinan J."/>
            <person name="Larsson K.H."/>
            <person name="Matsuura K."/>
            <person name="Barry K."/>
            <person name="Labutti K."/>
            <person name="Kuo R."/>
            <person name="Ohm R.A."/>
            <person name="Bhattacharya S.S."/>
            <person name="Shirouzu T."/>
            <person name="Yoshinaga Y."/>
            <person name="Martin F.M."/>
            <person name="Grigoriev I.V."/>
            <person name="Hibbett D.S."/>
        </authorList>
    </citation>
    <scope>NUCLEOTIDE SEQUENCE [LARGE SCALE GENOMIC DNA]</scope>
    <source>
        <strain evidence="3 4">HHB12029</strain>
    </source>
</reference>
<dbReference type="Pfam" id="PF00179">
    <property type="entry name" value="UQ_con"/>
    <property type="match status" value="1"/>
</dbReference>